<gene>
    <name evidence="8 10" type="primary">tilS</name>
    <name evidence="10" type="ORF">CF386_01340</name>
</gene>
<dbReference type="NCBIfam" id="TIGR02433">
    <property type="entry name" value="lysidine_TilS_C"/>
    <property type="match status" value="1"/>
</dbReference>
<dbReference type="GO" id="GO:0032267">
    <property type="term" value="F:tRNA(Ile)-lysidine synthase activity"/>
    <property type="evidence" value="ECO:0007669"/>
    <property type="project" value="UniProtKB-EC"/>
</dbReference>
<evidence type="ECO:0000256" key="2">
    <source>
        <dbReference type="ARBA" id="ARBA00022490"/>
    </source>
</evidence>
<dbReference type="SUPFAM" id="SSF82829">
    <property type="entry name" value="MesJ substrate recognition domain-like"/>
    <property type="match status" value="1"/>
</dbReference>
<feature type="binding site" evidence="8">
    <location>
        <begin position="26"/>
        <end position="31"/>
    </location>
    <ligand>
        <name>ATP</name>
        <dbReference type="ChEBI" id="CHEBI:30616"/>
    </ligand>
</feature>
<evidence type="ECO:0000256" key="5">
    <source>
        <dbReference type="ARBA" id="ARBA00022741"/>
    </source>
</evidence>
<dbReference type="EC" id="6.3.4.19" evidence="8"/>
<evidence type="ECO:0000256" key="1">
    <source>
        <dbReference type="ARBA" id="ARBA00004496"/>
    </source>
</evidence>
<dbReference type="RefSeq" id="WP_089072719.1">
    <property type="nucleotide sequence ID" value="NZ_CBCSAM010000015.1"/>
</dbReference>
<dbReference type="GO" id="GO:0006400">
    <property type="term" value="P:tRNA modification"/>
    <property type="evidence" value="ECO:0007669"/>
    <property type="project" value="UniProtKB-UniRule"/>
</dbReference>
<protein>
    <recommendedName>
        <fullName evidence="8">tRNA(Ile)-lysidine synthase</fullName>
        <ecNumber evidence="8">6.3.4.19</ecNumber>
    </recommendedName>
    <alternativeName>
        <fullName evidence="8">tRNA(Ile)-2-lysyl-cytidine synthase</fullName>
    </alternativeName>
    <alternativeName>
        <fullName evidence="8">tRNA(Ile)-lysidine synthetase</fullName>
    </alternativeName>
</protein>
<keyword evidence="6 8" id="KW-0067">ATP-binding</keyword>
<keyword evidence="4 8" id="KW-0819">tRNA processing</keyword>
<dbReference type="SUPFAM" id="SSF56037">
    <property type="entry name" value="PheT/TilS domain"/>
    <property type="match status" value="1"/>
</dbReference>
<dbReference type="EMBL" id="CP022355">
    <property type="protein sequence ID" value="ASK77809.1"/>
    <property type="molecule type" value="Genomic_DNA"/>
</dbReference>
<dbReference type="NCBIfam" id="TIGR02432">
    <property type="entry name" value="lysidine_TilS_N"/>
    <property type="match status" value="1"/>
</dbReference>
<dbReference type="SUPFAM" id="SSF52402">
    <property type="entry name" value="Adenine nucleotide alpha hydrolases-like"/>
    <property type="match status" value="1"/>
</dbReference>
<dbReference type="PANTHER" id="PTHR43033">
    <property type="entry name" value="TRNA(ILE)-LYSIDINE SYNTHASE-RELATED"/>
    <property type="match status" value="1"/>
</dbReference>
<dbReference type="HAMAP" id="MF_01161">
    <property type="entry name" value="tRNA_Ile_lys_synt"/>
    <property type="match status" value="1"/>
</dbReference>
<dbReference type="InterPro" id="IPR011063">
    <property type="entry name" value="TilS/TtcA_N"/>
</dbReference>
<dbReference type="InterPro" id="IPR012795">
    <property type="entry name" value="tRNA_Ile_lys_synt_N"/>
</dbReference>
<keyword evidence="3 8" id="KW-0436">Ligase</keyword>
<organism evidence="10 11">
    <name type="scientific">Paraphotobacterium marinum</name>
    <dbReference type="NCBI Taxonomy" id="1755811"/>
    <lineage>
        <taxon>Bacteria</taxon>
        <taxon>Pseudomonadati</taxon>
        <taxon>Pseudomonadota</taxon>
        <taxon>Gammaproteobacteria</taxon>
        <taxon>Vibrionales</taxon>
        <taxon>Vibrionaceae</taxon>
        <taxon>Paraphotobacterium</taxon>
    </lineage>
</organism>
<comment type="function">
    <text evidence="8">Ligates lysine onto the cytidine present at position 34 of the AUA codon-specific tRNA(Ile) that contains the anticodon CAU, in an ATP-dependent manner. Cytidine is converted to lysidine, thus changing the amino acid specificity of the tRNA from methionine to isoleucine.</text>
</comment>
<evidence type="ECO:0000256" key="8">
    <source>
        <dbReference type="HAMAP-Rule" id="MF_01161"/>
    </source>
</evidence>
<reference evidence="10 11" key="1">
    <citation type="journal article" date="2016" name="Int. J. Syst. Evol. Microbiol.">
        <title>Paraphotobacterium marinum gen. nov., sp. nov., a member of the family Vibrionaceae, isolated from surface seawater.</title>
        <authorList>
            <person name="Huang Z."/>
            <person name="Dong C."/>
            <person name="Shao Z."/>
        </authorList>
    </citation>
    <scope>NUCLEOTIDE SEQUENCE [LARGE SCALE GENOMIC DNA]</scope>
    <source>
        <strain evidence="10 11">NSCS20N07D</strain>
    </source>
</reference>
<evidence type="ECO:0000256" key="4">
    <source>
        <dbReference type="ARBA" id="ARBA00022694"/>
    </source>
</evidence>
<dbReference type="Pfam" id="PF11734">
    <property type="entry name" value="TilS_C"/>
    <property type="match status" value="1"/>
</dbReference>
<proteinExistence type="inferred from homology"/>
<comment type="subcellular location">
    <subcellularLocation>
        <location evidence="1 8">Cytoplasm</location>
    </subcellularLocation>
</comment>
<comment type="catalytic activity">
    <reaction evidence="7 8">
        <text>cytidine(34) in tRNA(Ile2) + L-lysine + ATP = lysidine(34) in tRNA(Ile2) + AMP + diphosphate + H(+)</text>
        <dbReference type="Rhea" id="RHEA:43744"/>
        <dbReference type="Rhea" id="RHEA-COMP:10625"/>
        <dbReference type="Rhea" id="RHEA-COMP:10670"/>
        <dbReference type="ChEBI" id="CHEBI:15378"/>
        <dbReference type="ChEBI" id="CHEBI:30616"/>
        <dbReference type="ChEBI" id="CHEBI:32551"/>
        <dbReference type="ChEBI" id="CHEBI:33019"/>
        <dbReference type="ChEBI" id="CHEBI:82748"/>
        <dbReference type="ChEBI" id="CHEBI:83665"/>
        <dbReference type="ChEBI" id="CHEBI:456215"/>
        <dbReference type="EC" id="6.3.4.19"/>
    </reaction>
</comment>
<evidence type="ECO:0000313" key="10">
    <source>
        <dbReference type="EMBL" id="ASK77809.1"/>
    </source>
</evidence>
<dbReference type="InterPro" id="IPR012796">
    <property type="entry name" value="Lysidine-tRNA-synth_C"/>
</dbReference>
<comment type="similarity">
    <text evidence="8">Belongs to the tRNA(Ile)-lysidine synthase family.</text>
</comment>
<evidence type="ECO:0000313" key="11">
    <source>
        <dbReference type="Proteomes" id="UP000242175"/>
    </source>
</evidence>
<sequence>MITYEDFESLTKKHIPHNASVVLGFSGGVDSCVLVTLFDNFVKKNKKFNLTVKAVYIDHGLSKKSVQWEKFCYNFCKTKNITFYSKKILLNKESNIEANARHKRYEALQSFMNDGDYLVTGHHANDQVETLFLSLKRASGPRGLSGMSIFNKRDVGYHFRPLLKYPKDAILEFAQTYNLKWVEDESNESVKFDRNFIRKDIVPRLSERWSNFQSSALISMKLCSKQDSLLQELVEEKINFISNSGKALSIEKLKNMSEELLLYTLKIWVKKLSNITPSSKGLNTIIKDFIFSKHDSNPIYKIGDYQVRKFQFFLYIIPDYKDLTYFSTALKINEKIHLPHNYGQITIISNPKKNILRFPDKLEYPLRITFCPPKGLIYPNGKTVGKKFKKWAQEYNIPSWERKRLPFLYYGNSLAAIVGLFVCTNFSGQDLSIDHQRLDK</sequence>
<feature type="domain" description="Lysidine-tRNA(Ile) synthetase C-terminal" evidence="9">
    <location>
        <begin position="366"/>
        <end position="433"/>
    </location>
</feature>
<comment type="domain">
    <text evidence="8">The N-terminal region contains the highly conserved SGGXDS motif, predicted to be a P-loop motif involved in ATP binding.</text>
</comment>
<keyword evidence="2 8" id="KW-0963">Cytoplasm</keyword>
<dbReference type="Proteomes" id="UP000242175">
    <property type="component" value="Chromosome large"/>
</dbReference>
<dbReference type="Pfam" id="PF01171">
    <property type="entry name" value="ATP_bind_3"/>
    <property type="match status" value="1"/>
</dbReference>
<dbReference type="Gene3D" id="1.20.59.20">
    <property type="match status" value="1"/>
</dbReference>
<dbReference type="AlphaFoldDB" id="A0A220VBU5"/>
<dbReference type="InterPro" id="IPR014729">
    <property type="entry name" value="Rossmann-like_a/b/a_fold"/>
</dbReference>
<keyword evidence="11" id="KW-1185">Reference proteome</keyword>
<dbReference type="InterPro" id="IPR015262">
    <property type="entry name" value="tRNA_Ile_lys_synt_subst-bd"/>
</dbReference>
<dbReference type="GO" id="GO:0005524">
    <property type="term" value="F:ATP binding"/>
    <property type="evidence" value="ECO:0007669"/>
    <property type="project" value="UniProtKB-UniRule"/>
</dbReference>
<evidence type="ECO:0000256" key="6">
    <source>
        <dbReference type="ARBA" id="ARBA00022840"/>
    </source>
</evidence>
<keyword evidence="5 8" id="KW-0547">Nucleotide-binding</keyword>
<accession>A0A220VBU5</accession>
<dbReference type="GO" id="GO:0005737">
    <property type="term" value="C:cytoplasm"/>
    <property type="evidence" value="ECO:0007669"/>
    <property type="project" value="UniProtKB-SubCell"/>
</dbReference>
<dbReference type="SMART" id="SM00977">
    <property type="entry name" value="TilS_C"/>
    <property type="match status" value="1"/>
</dbReference>
<dbReference type="PANTHER" id="PTHR43033:SF1">
    <property type="entry name" value="TRNA(ILE)-LYSIDINE SYNTHASE-RELATED"/>
    <property type="match status" value="1"/>
</dbReference>
<dbReference type="InterPro" id="IPR012094">
    <property type="entry name" value="tRNA_Ile_lys_synt"/>
</dbReference>
<evidence type="ECO:0000256" key="3">
    <source>
        <dbReference type="ARBA" id="ARBA00022598"/>
    </source>
</evidence>
<dbReference type="OrthoDB" id="9807403at2"/>
<dbReference type="Pfam" id="PF09179">
    <property type="entry name" value="TilS"/>
    <property type="match status" value="1"/>
</dbReference>
<name>A0A220VBU5_9GAMM</name>
<evidence type="ECO:0000259" key="9">
    <source>
        <dbReference type="SMART" id="SM00977"/>
    </source>
</evidence>
<dbReference type="KEGG" id="pmai:CF386_01340"/>
<evidence type="ECO:0000256" key="7">
    <source>
        <dbReference type="ARBA" id="ARBA00048539"/>
    </source>
</evidence>
<dbReference type="CDD" id="cd01992">
    <property type="entry name" value="TilS_N"/>
    <property type="match status" value="1"/>
</dbReference>
<dbReference type="Gene3D" id="3.40.50.620">
    <property type="entry name" value="HUPs"/>
    <property type="match status" value="1"/>
</dbReference>